<name>A0ABW7QGV9_9ACTN</name>
<evidence type="ECO:0000313" key="2">
    <source>
        <dbReference type="EMBL" id="MFH8543489.1"/>
    </source>
</evidence>
<evidence type="ECO:0000256" key="1">
    <source>
        <dbReference type="SAM" id="MobiDB-lite"/>
    </source>
</evidence>
<keyword evidence="3" id="KW-1185">Reference proteome</keyword>
<accession>A0ABW7QGV9</accession>
<evidence type="ECO:0000313" key="3">
    <source>
        <dbReference type="Proteomes" id="UP001610818"/>
    </source>
</evidence>
<proteinExistence type="predicted"/>
<dbReference type="RefSeq" id="WP_397706756.1">
    <property type="nucleotide sequence ID" value="NZ_JBIRGN010000001.1"/>
</dbReference>
<comment type="caution">
    <text evidence="2">The sequence shown here is derived from an EMBL/GenBank/DDBJ whole genome shotgun (WGS) entry which is preliminary data.</text>
</comment>
<sequence>MAQALRDLAQSIDQHGKPHPRCTGEDIALHLVCPVGPHVFTEQTHTVTRALADLAQRLYDWTWGSAGELLLEDQVVLLMLLDDALDGIDDPDKDVHQYAGIVDLRPDTRFRPFRTSDTDSIGASSARTIGARTARPGGGRLVAAQPARTSPW</sequence>
<organism evidence="2 3">
    <name type="scientific">Streptomyces longisporoflavus</name>
    <dbReference type="NCBI Taxonomy" id="28044"/>
    <lineage>
        <taxon>Bacteria</taxon>
        <taxon>Bacillati</taxon>
        <taxon>Actinomycetota</taxon>
        <taxon>Actinomycetes</taxon>
        <taxon>Kitasatosporales</taxon>
        <taxon>Streptomycetaceae</taxon>
        <taxon>Streptomyces</taxon>
    </lineage>
</organism>
<gene>
    <name evidence="2" type="ORF">ACH4F9_00585</name>
</gene>
<dbReference type="EMBL" id="JBIRGQ010000001">
    <property type="protein sequence ID" value="MFH8543489.1"/>
    <property type="molecule type" value="Genomic_DNA"/>
</dbReference>
<reference evidence="2 3" key="1">
    <citation type="submission" date="2024-10" db="EMBL/GenBank/DDBJ databases">
        <title>The Natural Products Discovery Center: Release of the First 8490 Sequenced Strains for Exploring Actinobacteria Biosynthetic Diversity.</title>
        <authorList>
            <person name="Kalkreuter E."/>
            <person name="Kautsar S.A."/>
            <person name="Yang D."/>
            <person name="Bader C.D."/>
            <person name="Teijaro C.N."/>
            <person name="Fluegel L."/>
            <person name="Davis C.M."/>
            <person name="Simpson J.R."/>
            <person name="Lauterbach L."/>
            <person name="Steele A.D."/>
            <person name="Gui C."/>
            <person name="Meng S."/>
            <person name="Li G."/>
            <person name="Viehrig K."/>
            <person name="Ye F."/>
            <person name="Su P."/>
            <person name="Kiefer A.F."/>
            <person name="Nichols A."/>
            <person name="Cepeda A.J."/>
            <person name="Yan W."/>
            <person name="Fan B."/>
            <person name="Jiang Y."/>
            <person name="Adhikari A."/>
            <person name="Zheng C.-J."/>
            <person name="Schuster L."/>
            <person name="Cowan T.M."/>
            <person name="Smanski M.J."/>
            <person name="Chevrette M.G."/>
            <person name="De Carvalho L.P.S."/>
            <person name="Shen B."/>
        </authorList>
    </citation>
    <scope>NUCLEOTIDE SEQUENCE [LARGE SCALE GENOMIC DNA]</scope>
    <source>
        <strain evidence="2 3">NPDC017990</strain>
    </source>
</reference>
<protein>
    <submittedName>
        <fullName evidence="2">Uncharacterized protein</fullName>
    </submittedName>
</protein>
<feature type="region of interest" description="Disordered" evidence="1">
    <location>
        <begin position="132"/>
        <end position="152"/>
    </location>
</feature>
<dbReference type="Proteomes" id="UP001610818">
    <property type="component" value="Unassembled WGS sequence"/>
</dbReference>